<keyword evidence="7" id="KW-1185">Reference proteome</keyword>
<dbReference type="InterPro" id="IPR009056">
    <property type="entry name" value="Cyt_c-like_dom"/>
</dbReference>
<dbReference type="InterPro" id="IPR036909">
    <property type="entry name" value="Cyt_c-like_dom_sf"/>
</dbReference>
<evidence type="ECO:0000313" key="6">
    <source>
        <dbReference type="EMBL" id="MDA0159368.1"/>
    </source>
</evidence>
<comment type="caution">
    <text evidence="6">The sequence shown here is derived from an EMBL/GenBank/DDBJ whole genome shotgun (WGS) entry which is preliminary data.</text>
</comment>
<keyword evidence="4" id="KW-0732">Signal</keyword>
<dbReference type="SUPFAM" id="SSF46626">
    <property type="entry name" value="Cytochrome c"/>
    <property type="match status" value="1"/>
</dbReference>
<organism evidence="6 7">
    <name type="scientific">Solirubrobacter ginsenosidimutans</name>
    <dbReference type="NCBI Taxonomy" id="490573"/>
    <lineage>
        <taxon>Bacteria</taxon>
        <taxon>Bacillati</taxon>
        <taxon>Actinomycetota</taxon>
        <taxon>Thermoleophilia</taxon>
        <taxon>Solirubrobacterales</taxon>
        <taxon>Solirubrobacteraceae</taxon>
        <taxon>Solirubrobacter</taxon>
    </lineage>
</organism>
<dbReference type="RefSeq" id="WP_270038046.1">
    <property type="nucleotide sequence ID" value="NZ_JAPDOD010000002.1"/>
</dbReference>
<evidence type="ECO:0000313" key="7">
    <source>
        <dbReference type="Proteomes" id="UP001149140"/>
    </source>
</evidence>
<accession>A0A9X3MTF4</accession>
<keyword evidence="2" id="KW-0479">Metal-binding</keyword>
<keyword evidence="3" id="KW-0408">Iron</keyword>
<evidence type="ECO:0000256" key="4">
    <source>
        <dbReference type="SAM" id="SignalP"/>
    </source>
</evidence>
<dbReference type="GO" id="GO:0046872">
    <property type="term" value="F:metal ion binding"/>
    <property type="evidence" value="ECO:0007669"/>
    <property type="project" value="UniProtKB-KW"/>
</dbReference>
<evidence type="ECO:0000256" key="1">
    <source>
        <dbReference type="ARBA" id="ARBA00022617"/>
    </source>
</evidence>
<keyword evidence="1" id="KW-0349">Heme</keyword>
<evidence type="ECO:0000256" key="3">
    <source>
        <dbReference type="ARBA" id="ARBA00023004"/>
    </source>
</evidence>
<dbReference type="GO" id="GO:0020037">
    <property type="term" value="F:heme binding"/>
    <property type="evidence" value="ECO:0007669"/>
    <property type="project" value="InterPro"/>
</dbReference>
<dbReference type="Proteomes" id="UP001149140">
    <property type="component" value="Unassembled WGS sequence"/>
</dbReference>
<dbReference type="GO" id="GO:0009055">
    <property type="term" value="F:electron transfer activity"/>
    <property type="evidence" value="ECO:0007669"/>
    <property type="project" value="InterPro"/>
</dbReference>
<gene>
    <name evidence="6" type="ORF">OM076_03740</name>
</gene>
<dbReference type="EMBL" id="JAPDOD010000002">
    <property type="protein sequence ID" value="MDA0159368.1"/>
    <property type="molecule type" value="Genomic_DNA"/>
</dbReference>
<dbReference type="AlphaFoldDB" id="A0A9X3MTF4"/>
<feature type="chain" id="PRO_5040906630" evidence="4">
    <location>
        <begin position="24"/>
        <end position="142"/>
    </location>
</feature>
<protein>
    <submittedName>
        <fullName evidence="6">C-type cytochrome</fullName>
    </submittedName>
</protein>
<evidence type="ECO:0000256" key="2">
    <source>
        <dbReference type="ARBA" id="ARBA00022723"/>
    </source>
</evidence>
<proteinExistence type="predicted"/>
<sequence>MTRARRVLLIAASLAATAGGVAACGSEGISPKLDPEQHQAAVLFDQRCSGCHTLSVAGTQGSATNVRTREYKDGPNFDQRKVTTNCALYAIRNGGFSSGPMPQNIVTGADAELLAKFLDQVSGSDVHIAPGATTPPDCPPAG</sequence>
<name>A0A9X3MTF4_9ACTN</name>
<dbReference type="Pfam" id="PF00034">
    <property type="entry name" value="Cytochrom_C"/>
    <property type="match status" value="1"/>
</dbReference>
<evidence type="ECO:0000259" key="5">
    <source>
        <dbReference type="Pfam" id="PF00034"/>
    </source>
</evidence>
<feature type="signal peptide" evidence="4">
    <location>
        <begin position="1"/>
        <end position="23"/>
    </location>
</feature>
<dbReference type="PROSITE" id="PS51257">
    <property type="entry name" value="PROKAR_LIPOPROTEIN"/>
    <property type="match status" value="1"/>
</dbReference>
<dbReference type="Gene3D" id="1.10.760.10">
    <property type="entry name" value="Cytochrome c-like domain"/>
    <property type="match status" value="1"/>
</dbReference>
<reference evidence="6" key="1">
    <citation type="submission" date="2022-10" db="EMBL/GenBank/DDBJ databases">
        <title>The WGS of Solirubrobacter ginsenosidimutans DSM 21036.</title>
        <authorList>
            <person name="Jiang Z."/>
        </authorList>
    </citation>
    <scope>NUCLEOTIDE SEQUENCE</scope>
    <source>
        <strain evidence="6">DSM 21036</strain>
    </source>
</reference>
<feature type="domain" description="Cytochrome c" evidence="5">
    <location>
        <begin position="41"/>
        <end position="121"/>
    </location>
</feature>